<gene>
    <name evidence="2" type="ORF">E2C01_098220</name>
</gene>
<feature type="region of interest" description="Disordered" evidence="1">
    <location>
        <begin position="91"/>
        <end position="112"/>
    </location>
</feature>
<dbReference type="AlphaFoldDB" id="A0A5B7K740"/>
<dbReference type="Proteomes" id="UP000324222">
    <property type="component" value="Unassembled WGS sequence"/>
</dbReference>
<keyword evidence="3" id="KW-1185">Reference proteome</keyword>
<name>A0A5B7K740_PORTR</name>
<accession>A0A5B7K740</accession>
<dbReference type="EMBL" id="VSRR010132346">
    <property type="protein sequence ID" value="MPD02626.1"/>
    <property type="molecule type" value="Genomic_DNA"/>
</dbReference>
<comment type="caution">
    <text evidence="2">The sequence shown here is derived from an EMBL/GenBank/DDBJ whole genome shotgun (WGS) entry which is preliminary data.</text>
</comment>
<proteinExistence type="predicted"/>
<organism evidence="2 3">
    <name type="scientific">Portunus trituberculatus</name>
    <name type="common">Swimming crab</name>
    <name type="synonym">Neptunus trituberculatus</name>
    <dbReference type="NCBI Taxonomy" id="210409"/>
    <lineage>
        <taxon>Eukaryota</taxon>
        <taxon>Metazoa</taxon>
        <taxon>Ecdysozoa</taxon>
        <taxon>Arthropoda</taxon>
        <taxon>Crustacea</taxon>
        <taxon>Multicrustacea</taxon>
        <taxon>Malacostraca</taxon>
        <taxon>Eumalacostraca</taxon>
        <taxon>Eucarida</taxon>
        <taxon>Decapoda</taxon>
        <taxon>Pleocyemata</taxon>
        <taxon>Brachyura</taxon>
        <taxon>Eubrachyura</taxon>
        <taxon>Portunoidea</taxon>
        <taxon>Portunidae</taxon>
        <taxon>Portuninae</taxon>
        <taxon>Portunus</taxon>
    </lineage>
</organism>
<reference evidence="2 3" key="1">
    <citation type="submission" date="2019-05" db="EMBL/GenBank/DDBJ databases">
        <title>Another draft genome of Portunus trituberculatus and its Hox gene families provides insights of decapod evolution.</title>
        <authorList>
            <person name="Jeong J.-H."/>
            <person name="Song I."/>
            <person name="Kim S."/>
            <person name="Choi T."/>
            <person name="Kim D."/>
            <person name="Ryu S."/>
            <person name="Kim W."/>
        </authorList>
    </citation>
    <scope>NUCLEOTIDE SEQUENCE [LARGE SCALE GENOMIC DNA]</scope>
    <source>
        <tissue evidence="2">Muscle</tissue>
    </source>
</reference>
<evidence type="ECO:0000313" key="2">
    <source>
        <dbReference type="EMBL" id="MPD02626.1"/>
    </source>
</evidence>
<evidence type="ECO:0000256" key="1">
    <source>
        <dbReference type="SAM" id="MobiDB-lite"/>
    </source>
</evidence>
<feature type="region of interest" description="Disordered" evidence="1">
    <location>
        <begin position="1"/>
        <end position="20"/>
    </location>
</feature>
<sequence length="112" mass="12013">MRETISRRNADDGFDSGPESESIYRTLEITIAGSVQHLHSTWRAGDIWGTLHLTTINTINTTATTTATTATTCPSSSFIIDPSFNTFTGGGEVTRGAPQLNEARTTPPKRGA</sequence>
<feature type="compositionally biased region" description="Basic and acidic residues" evidence="1">
    <location>
        <begin position="1"/>
        <end position="11"/>
    </location>
</feature>
<evidence type="ECO:0000313" key="3">
    <source>
        <dbReference type="Proteomes" id="UP000324222"/>
    </source>
</evidence>
<protein>
    <submittedName>
        <fullName evidence="2">Uncharacterized protein</fullName>
    </submittedName>
</protein>